<dbReference type="EMBL" id="JARTFS010000004">
    <property type="protein sequence ID" value="MED4400571.1"/>
    <property type="molecule type" value="Genomic_DNA"/>
</dbReference>
<feature type="domain" description="General stress protein 17M-like" evidence="2">
    <location>
        <begin position="8"/>
        <end position="74"/>
    </location>
</feature>
<dbReference type="InterPro" id="IPR025889">
    <property type="entry name" value="GSP17M-like_dom"/>
</dbReference>
<dbReference type="RefSeq" id="WP_082800068.1">
    <property type="nucleotide sequence ID" value="NZ_JARSOS010000076.1"/>
</dbReference>
<protein>
    <submittedName>
        <fullName evidence="3">General stress protein</fullName>
    </submittedName>
</protein>
<organism evidence="3 4">
    <name type="scientific">Metabacillus fastidiosus</name>
    <dbReference type="NCBI Taxonomy" id="1458"/>
    <lineage>
        <taxon>Bacteria</taxon>
        <taxon>Bacillati</taxon>
        <taxon>Bacillota</taxon>
        <taxon>Bacilli</taxon>
        <taxon>Bacillales</taxon>
        <taxon>Bacillaceae</taxon>
        <taxon>Metabacillus</taxon>
    </lineage>
</organism>
<feature type="compositionally biased region" description="Polar residues" evidence="1">
    <location>
        <begin position="167"/>
        <end position="177"/>
    </location>
</feature>
<dbReference type="PANTHER" id="PTHR36109">
    <property type="entry name" value="MEMBRANE PROTEIN-RELATED"/>
    <property type="match status" value="1"/>
</dbReference>
<dbReference type="GeneID" id="301142657"/>
<keyword evidence="4" id="KW-1185">Reference proteome</keyword>
<dbReference type="Pfam" id="PF11181">
    <property type="entry name" value="YflT"/>
    <property type="match status" value="1"/>
</dbReference>
<proteinExistence type="predicted"/>
<gene>
    <name evidence="3" type="ORF">P9271_04400</name>
</gene>
<accession>A0ABU6NXI6</accession>
<evidence type="ECO:0000259" key="2">
    <source>
        <dbReference type="Pfam" id="PF11181"/>
    </source>
</evidence>
<dbReference type="Proteomes" id="UP001342826">
    <property type="component" value="Unassembled WGS sequence"/>
</dbReference>
<evidence type="ECO:0000313" key="3">
    <source>
        <dbReference type="EMBL" id="MED4400571.1"/>
    </source>
</evidence>
<dbReference type="InterPro" id="IPR052948">
    <property type="entry name" value="Low_temp-induced_all0457"/>
</dbReference>
<feature type="region of interest" description="Disordered" evidence="1">
    <location>
        <begin position="166"/>
        <end position="191"/>
    </location>
</feature>
<reference evidence="3 4" key="1">
    <citation type="submission" date="2023-03" db="EMBL/GenBank/DDBJ databases">
        <title>Bacillus Genome Sequencing.</title>
        <authorList>
            <person name="Dunlap C."/>
        </authorList>
    </citation>
    <scope>NUCLEOTIDE SEQUENCE [LARGE SCALE GENOMIC DNA]</scope>
    <source>
        <strain evidence="3 4">NRS-1717</strain>
    </source>
</reference>
<evidence type="ECO:0000313" key="4">
    <source>
        <dbReference type="Proteomes" id="UP001342826"/>
    </source>
</evidence>
<sequence length="191" mass="19967">MDRQKKRVIGVYDTEAEAIIAIDGLIKQGYESKEICVIGKDLKHVNKETDTTTEDPATTGAFTGGTIGGVTGILAGVGALTIPGIGPIIAAGPIASGLIGALAGAGIGGLCGALVDSGISEDDAERYGNSVKEGKILILVNSKDDHLNRDIRVLEEEIPTEADMTAVNGNENNTPHYNTYKDRNPYMPSND</sequence>
<dbReference type="PANTHER" id="PTHR36109:SF2">
    <property type="entry name" value="MEMBRANE PROTEIN"/>
    <property type="match status" value="1"/>
</dbReference>
<name>A0ABU6NXI6_9BACI</name>
<comment type="caution">
    <text evidence="3">The sequence shown here is derived from an EMBL/GenBank/DDBJ whole genome shotgun (WGS) entry which is preliminary data.</text>
</comment>
<evidence type="ECO:0000256" key="1">
    <source>
        <dbReference type="SAM" id="MobiDB-lite"/>
    </source>
</evidence>